<dbReference type="SUPFAM" id="SSF53448">
    <property type="entry name" value="Nucleotide-diphospho-sugar transferases"/>
    <property type="match status" value="1"/>
</dbReference>
<dbReference type="AlphaFoldDB" id="A0AA92U9M9"/>
<dbReference type="EMBL" id="QSAV01000038">
    <property type="protein sequence ID" value="RGW77190.1"/>
    <property type="molecule type" value="Genomic_DNA"/>
</dbReference>
<protein>
    <submittedName>
        <fullName evidence="2">Glycosyltransferase</fullName>
    </submittedName>
</protein>
<dbReference type="CDD" id="cd06433">
    <property type="entry name" value="GT_2_WfgS_like"/>
    <property type="match status" value="1"/>
</dbReference>
<evidence type="ECO:0000313" key="3">
    <source>
        <dbReference type="Proteomes" id="UP000285776"/>
    </source>
</evidence>
<feature type="domain" description="Glycosyltransferase 2-like" evidence="1">
    <location>
        <begin position="5"/>
        <end position="131"/>
    </location>
</feature>
<name>A0AA92U9M9_9BACT</name>
<comment type="caution">
    <text evidence="2">The sequence shown here is derived from an EMBL/GenBank/DDBJ whole genome shotgun (WGS) entry which is preliminary data.</text>
</comment>
<evidence type="ECO:0000259" key="1">
    <source>
        <dbReference type="Pfam" id="PF00535"/>
    </source>
</evidence>
<dbReference type="Proteomes" id="UP000285776">
    <property type="component" value="Unassembled WGS sequence"/>
</dbReference>
<dbReference type="InterPro" id="IPR050834">
    <property type="entry name" value="Glycosyltransf_2"/>
</dbReference>
<evidence type="ECO:0000313" key="2">
    <source>
        <dbReference type="EMBL" id="RGW77190.1"/>
    </source>
</evidence>
<dbReference type="InterPro" id="IPR029044">
    <property type="entry name" value="Nucleotide-diphossugar_trans"/>
</dbReference>
<proteinExistence type="predicted"/>
<sequence>MSMVSIIIATYNSEKTLRRALDSVLNQSYQDWECIVVDGASKDNTIGIVKEYVSKDARFRYISEPDHGIYDAFNKGWKMAKGEWVMYLGSDDEYTKDGIKVLMENSDGADVVYGNVILKYSDFKQKKQKASHVNFTGTQAFCCHQAVAMKKEVLLMLNGFDEKYKLLADWDILRRAGQRGFYYKFIDTEVAFFFVGGASSYNYDATFEAYRIYKKSTNTLIAFLTLSSRLCRKFLLICRSKYVGH</sequence>
<organism evidence="2 3">
    <name type="scientific">Segatella copri</name>
    <dbReference type="NCBI Taxonomy" id="165179"/>
    <lineage>
        <taxon>Bacteria</taxon>
        <taxon>Pseudomonadati</taxon>
        <taxon>Bacteroidota</taxon>
        <taxon>Bacteroidia</taxon>
        <taxon>Bacteroidales</taxon>
        <taxon>Prevotellaceae</taxon>
        <taxon>Segatella</taxon>
    </lineage>
</organism>
<dbReference type="PANTHER" id="PTHR43685">
    <property type="entry name" value="GLYCOSYLTRANSFERASE"/>
    <property type="match status" value="1"/>
</dbReference>
<dbReference type="Gene3D" id="3.90.550.10">
    <property type="entry name" value="Spore Coat Polysaccharide Biosynthesis Protein SpsA, Chain A"/>
    <property type="match status" value="1"/>
</dbReference>
<dbReference type="PANTHER" id="PTHR43685:SF11">
    <property type="entry name" value="GLYCOSYLTRANSFERASE TAGX-RELATED"/>
    <property type="match status" value="1"/>
</dbReference>
<dbReference type="InterPro" id="IPR001173">
    <property type="entry name" value="Glyco_trans_2-like"/>
</dbReference>
<dbReference type="Pfam" id="PF00535">
    <property type="entry name" value="Glycos_transf_2"/>
    <property type="match status" value="1"/>
</dbReference>
<gene>
    <name evidence="2" type="ORF">DWV53_11175</name>
</gene>
<reference evidence="2 3" key="1">
    <citation type="submission" date="2018-08" db="EMBL/GenBank/DDBJ databases">
        <title>A genome reference for cultivated species of the human gut microbiota.</title>
        <authorList>
            <person name="Zou Y."/>
            <person name="Xue W."/>
            <person name="Luo G."/>
        </authorList>
    </citation>
    <scope>NUCLEOTIDE SEQUENCE [LARGE SCALE GENOMIC DNA]</scope>
    <source>
        <strain evidence="2 3">AF10-17</strain>
    </source>
</reference>
<accession>A0AA92U9M9</accession>